<dbReference type="PANTHER" id="PTHR48090">
    <property type="entry name" value="UNDECAPRENYL-PHOSPHATE 4-DEOXY-4-FORMAMIDO-L-ARABINOSE TRANSFERASE-RELATED"/>
    <property type="match status" value="1"/>
</dbReference>
<evidence type="ECO:0000256" key="2">
    <source>
        <dbReference type="ARBA" id="ARBA00022676"/>
    </source>
</evidence>
<feature type="transmembrane region" description="Helical" evidence="8">
    <location>
        <begin position="232"/>
        <end position="256"/>
    </location>
</feature>
<evidence type="ECO:0000256" key="5">
    <source>
        <dbReference type="ARBA" id="ARBA00022985"/>
    </source>
</evidence>
<proteinExistence type="predicted"/>
<reference evidence="10 11" key="1">
    <citation type="journal article" date="2016" name="Nat. Commun.">
        <title>Thousands of microbial genomes shed light on interconnected biogeochemical processes in an aquifer system.</title>
        <authorList>
            <person name="Anantharaman K."/>
            <person name="Brown C.T."/>
            <person name="Hug L.A."/>
            <person name="Sharon I."/>
            <person name="Castelle C.J."/>
            <person name="Probst A.J."/>
            <person name="Thomas B.C."/>
            <person name="Singh A."/>
            <person name="Wilkins M.J."/>
            <person name="Karaoz U."/>
            <person name="Brodie E.L."/>
            <person name="Williams K.H."/>
            <person name="Hubbard S.S."/>
            <person name="Banfield J.F."/>
        </authorList>
    </citation>
    <scope>NUCLEOTIDE SEQUENCE [LARGE SCALE GENOMIC DNA]</scope>
</reference>
<evidence type="ECO:0000259" key="9">
    <source>
        <dbReference type="Pfam" id="PF00535"/>
    </source>
</evidence>
<keyword evidence="3" id="KW-0808">Transferase</keyword>
<keyword evidence="5" id="KW-0448">Lipopolysaccharide biosynthesis</keyword>
<gene>
    <name evidence="10" type="ORF">A2866_03440</name>
</gene>
<dbReference type="EMBL" id="MFZI01000004">
    <property type="protein sequence ID" value="OGK22184.1"/>
    <property type="molecule type" value="Genomic_DNA"/>
</dbReference>
<evidence type="ECO:0000256" key="8">
    <source>
        <dbReference type="SAM" id="Phobius"/>
    </source>
</evidence>
<dbReference type="PANTHER" id="PTHR48090:SF3">
    <property type="entry name" value="UNDECAPRENYL-PHOSPHATE 4-DEOXY-4-FORMAMIDO-L-ARABINOSE TRANSFERASE"/>
    <property type="match status" value="1"/>
</dbReference>
<keyword evidence="2" id="KW-0328">Glycosyltransferase</keyword>
<evidence type="ECO:0000313" key="11">
    <source>
        <dbReference type="Proteomes" id="UP000177026"/>
    </source>
</evidence>
<sequence length="322" mass="37077">MKKLISIGVPCYNEELNVIPAYIDLAKMAGKAKKYAFEFIFVDNGSLDDTRKKIIKIAKNDKRITGVFLSRNFGPEASPQVALDYANGDAFILYECDAQDPVDLIPQFIKKWEDGDQVVVGMRTKIEDNVLMTSARKLFYKIFKKISNIDIPVNAGSYGIIDKKVMFALKQLPEKYRFFRGLRSWVGFKSSSITYQRRERRRGISSYRFLDYIKHAERGFFGFSYLVLDGMVYLGFILVCFSFFFILCYIYVIFAFGNPINASIPIIIAIFFFGGVQLLAVSILGKYIQVIMEETKARPVYIVDEIVARDHRKDRSERGREK</sequence>
<comment type="caution">
    <text evidence="10">The sequence shown here is derived from an EMBL/GenBank/DDBJ whole genome shotgun (WGS) entry which is preliminary data.</text>
</comment>
<keyword evidence="4 8" id="KW-0812">Transmembrane</keyword>
<dbReference type="CDD" id="cd04187">
    <property type="entry name" value="DPM1_like_bac"/>
    <property type="match status" value="1"/>
</dbReference>
<dbReference type="InterPro" id="IPR001173">
    <property type="entry name" value="Glyco_trans_2-like"/>
</dbReference>
<accession>A0A1F7GTN2</accession>
<evidence type="ECO:0000256" key="7">
    <source>
        <dbReference type="ARBA" id="ARBA00023136"/>
    </source>
</evidence>
<evidence type="ECO:0000256" key="1">
    <source>
        <dbReference type="ARBA" id="ARBA00022475"/>
    </source>
</evidence>
<dbReference type="SUPFAM" id="SSF53448">
    <property type="entry name" value="Nucleotide-diphospho-sugar transferases"/>
    <property type="match status" value="1"/>
</dbReference>
<dbReference type="Proteomes" id="UP000177026">
    <property type="component" value="Unassembled WGS sequence"/>
</dbReference>
<dbReference type="GO" id="GO:0016757">
    <property type="term" value="F:glycosyltransferase activity"/>
    <property type="evidence" value="ECO:0007669"/>
    <property type="project" value="UniProtKB-KW"/>
</dbReference>
<protein>
    <recommendedName>
        <fullName evidence="9">Glycosyltransferase 2-like domain-containing protein</fullName>
    </recommendedName>
</protein>
<dbReference type="AlphaFoldDB" id="A0A1F7GTN2"/>
<dbReference type="GO" id="GO:0005886">
    <property type="term" value="C:plasma membrane"/>
    <property type="evidence" value="ECO:0007669"/>
    <property type="project" value="TreeGrafter"/>
</dbReference>
<keyword evidence="7 8" id="KW-0472">Membrane</keyword>
<keyword evidence="1" id="KW-1003">Cell membrane</keyword>
<keyword evidence="6 8" id="KW-1133">Transmembrane helix</keyword>
<dbReference type="GO" id="GO:0009103">
    <property type="term" value="P:lipopolysaccharide biosynthetic process"/>
    <property type="evidence" value="ECO:0007669"/>
    <property type="project" value="UniProtKB-KW"/>
</dbReference>
<evidence type="ECO:0000256" key="4">
    <source>
        <dbReference type="ARBA" id="ARBA00022692"/>
    </source>
</evidence>
<feature type="domain" description="Glycosyltransferase 2-like" evidence="9">
    <location>
        <begin position="6"/>
        <end position="165"/>
    </location>
</feature>
<evidence type="ECO:0000256" key="3">
    <source>
        <dbReference type="ARBA" id="ARBA00022679"/>
    </source>
</evidence>
<evidence type="ECO:0000256" key="6">
    <source>
        <dbReference type="ARBA" id="ARBA00022989"/>
    </source>
</evidence>
<dbReference type="InterPro" id="IPR029044">
    <property type="entry name" value="Nucleotide-diphossugar_trans"/>
</dbReference>
<dbReference type="Gene3D" id="3.90.550.10">
    <property type="entry name" value="Spore Coat Polysaccharide Biosynthesis Protein SpsA, Chain A"/>
    <property type="match status" value="1"/>
</dbReference>
<evidence type="ECO:0000313" key="10">
    <source>
        <dbReference type="EMBL" id="OGK22184.1"/>
    </source>
</evidence>
<feature type="transmembrane region" description="Helical" evidence="8">
    <location>
        <begin position="262"/>
        <end position="288"/>
    </location>
</feature>
<name>A0A1F7GTN2_9BACT</name>
<dbReference type="Pfam" id="PF00535">
    <property type="entry name" value="Glycos_transf_2"/>
    <property type="match status" value="1"/>
</dbReference>
<organism evidence="10 11">
    <name type="scientific">Candidatus Roizmanbacteria bacterium RIFCSPHIGHO2_01_FULL_39_8</name>
    <dbReference type="NCBI Taxonomy" id="1802033"/>
    <lineage>
        <taxon>Bacteria</taxon>
        <taxon>Candidatus Roizmaniibacteriota</taxon>
    </lineage>
</organism>
<dbReference type="InterPro" id="IPR050256">
    <property type="entry name" value="Glycosyltransferase_2"/>
</dbReference>